<keyword evidence="5" id="KW-0063">Aspartyl esterase</keyword>
<evidence type="ECO:0000256" key="6">
    <source>
        <dbReference type="SAM" id="SignalP"/>
    </source>
</evidence>
<dbReference type="GO" id="GO:0042545">
    <property type="term" value="P:cell wall modification"/>
    <property type="evidence" value="ECO:0007669"/>
    <property type="project" value="InterPro"/>
</dbReference>
<evidence type="ECO:0000256" key="3">
    <source>
        <dbReference type="ARBA" id="ARBA00013229"/>
    </source>
</evidence>
<dbReference type="InterPro" id="IPR012334">
    <property type="entry name" value="Pectin_lyas_fold"/>
</dbReference>
<evidence type="ECO:0000313" key="9">
    <source>
        <dbReference type="Proteomes" id="UP001370490"/>
    </source>
</evidence>
<dbReference type="EMBL" id="JBAMMX010000003">
    <property type="protein sequence ID" value="KAK6944691.1"/>
    <property type="molecule type" value="Genomic_DNA"/>
</dbReference>
<feature type="signal peptide" evidence="6">
    <location>
        <begin position="1"/>
        <end position="21"/>
    </location>
</feature>
<reference evidence="8 9" key="1">
    <citation type="submission" date="2023-12" db="EMBL/GenBank/DDBJ databases">
        <title>A high-quality genome assembly for Dillenia turbinata (Dilleniales).</title>
        <authorList>
            <person name="Chanderbali A."/>
        </authorList>
    </citation>
    <scope>NUCLEOTIDE SEQUENCE [LARGE SCALE GENOMIC DNA]</scope>
    <source>
        <strain evidence="8">LSX21</strain>
        <tissue evidence="8">Leaf</tissue>
    </source>
</reference>
<feature type="domain" description="Pectinesterase catalytic" evidence="7">
    <location>
        <begin position="101"/>
        <end position="187"/>
    </location>
</feature>
<evidence type="ECO:0000259" key="7">
    <source>
        <dbReference type="Pfam" id="PF01095"/>
    </source>
</evidence>
<dbReference type="GO" id="GO:0030599">
    <property type="term" value="F:pectinesterase activity"/>
    <property type="evidence" value="ECO:0007669"/>
    <property type="project" value="UniProtKB-EC"/>
</dbReference>
<keyword evidence="9" id="KW-1185">Reference proteome</keyword>
<dbReference type="Gene3D" id="2.160.20.10">
    <property type="entry name" value="Single-stranded right-handed beta-helix, Pectin lyase-like"/>
    <property type="match status" value="1"/>
</dbReference>
<comment type="similarity">
    <text evidence="2">Belongs to the pectinesterase family.</text>
</comment>
<dbReference type="InterPro" id="IPR000070">
    <property type="entry name" value="Pectinesterase_cat"/>
</dbReference>
<organism evidence="8 9">
    <name type="scientific">Dillenia turbinata</name>
    <dbReference type="NCBI Taxonomy" id="194707"/>
    <lineage>
        <taxon>Eukaryota</taxon>
        <taxon>Viridiplantae</taxon>
        <taxon>Streptophyta</taxon>
        <taxon>Embryophyta</taxon>
        <taxon>Tracheophyta</taxon>
        <taxon>Spermatophyta</taxon>
        <taxon>Magnoliopsida</taxon>
        <taxon>eudicotyledons</taxon>
        <taxon>Gunneridae</taxon>
        <taxon>Pentapetalae</taxon>
        <taxon>Dilleniales</taxon>
        <taxon>Dilleniaceae</taxon>
        <taxon>Dillenia</taxon>
    </lineage>
</organism>
<dbReference type="PANTHER" id="PTHR31321">
    <property type="entry name" value="ACYL-COA THIOESTER HYDROLASE YBHC-RELATED"/>
    <property type="match status" value="1"/>
</dbReference>
<comment type="pathway">
    <text evidence="1">Glycan metabolism; pectin degradation; 2-dehydro-3-deoxy-D-gluconate from pectin: step 1/5.</text>
</comment>
<evidence type="ECO:0000256" key="5">
    <source>
        <dbReference type="ARBA" id="ARBA00023085"/>
    </source>
</evidence>
<dbReference type="SUPFAM" id="SSF51126">
    <property type="entry name" value="Pectin lyase-like"/>
    <property type="match status" value="1"/>
</dbReference>
<evidence type="ECO:0000256" key="1">
    <source>
        <dbReference type="ARBA" id="ARBA00005184"/>
    </source>
</evidence>
<feature type="chain" id="PRO_5042924560" description="pectinesterase" evidence="6">
    <location>
        <begin position="22"/>
        <end position="217"/>
    </location>
</feature>
<name>A0AAN8W9Z3_9MAGN</name>
<sequence>MLKILTILLLGFHLVIAKAAAADNNPIPPLPWLLDLWISDHIKEYNDNALLDPVLVKAEQSLRVIKVRKHETGDFNNVTDALKSVPSGNQMRTIIWIGGVYSASMAVESDYFMAVNIASENSSPRPNGKRQGAQAVAMRISGDKAAFYKCTFIGFQDTLRDDNGRYFFMDCFIQGTFDFIFGDGQSLYLVDYRCPICGLLPETMLHLLGDCDTVRSV</sequence>
<proteinExistence type="inferred from homology"/>
<dbReference type="Proteomes" id="UP001370490">
    <property type="component" value="Unassembled WGS sequence"/>
</dbReference>
<evidence type="ECO:0000256" key="2">
    <source>
        <dbReference type="ARBA" id="ARBA00008891"/>
    </source>
</evidence>
<evidence type="ECO:0000313" key="8">
    <source>
        <dbReference type="EMBL" id="KAK6944691.1"/>
    </source>
</evidence>
<accession>A0AAN8W9Z3</accession>
<dbReference type="AlphaFoldDB" id="A0AAN8W9Z3"/>
<protein>
    <recommendedName>
        <fullName evidence="3">pectinesterase</fullName>
        <ecNumber evidence="3">3.1.1.11</ecNumber>
    </recommendedName>
</protein>
<dbReference type="EC" id="3.1.1.11" evidence="3"/>
<keyword evidence="6" id="KW-0732">Signal</keyword>
<dbReference type="PANTHER" id="PTHR31321:SF126">
    <property type="entry name" value="PECTINESTERASE"/>
    <property type="match status" value="1"/>
</dbReference>
<evidence type="ECO:0000256" key="4">
    <source>
        <dbReference type="ARBA" id="ARBA00022801"/>
    </source>
</evidence>
<keyword evidence="4" id="KW-0378">Hydrolase</keyword>
<comment type="caution">
    <text evidence="8">The sequence shown here is derived from an EMBL/GenBank/DDBJ whole genome shotgun (WGS) entry which is preliminary data.</text>
</comment>
<dbReference type="InterPro" id="IPR011050">
    <property type="entry name" value="Pectin_lyase_fold/virulence"/>
</dbReference>
<dbReference type="GO" id="GO:0045490">
    <property type="term" value="P:pectin catabolic process"/>
    <property type="evidence" value="ECO:0007669"/>
    <property type="project" value="TreeGrafter"/>
</dbReference>
<gene>
    <name evidence="8" type="ORF">RJ641_025793</name>
</gene>
<dbReference type="Pfam" id="PF01095">
    <property type="entry name" value="Pectinesterase"/>
    <property type="match status" value="1"/>
</dbReference>